<accession>A0A127QQ09</accession>
<dbReference type="PANTHER" id="PTHR43135">
    <property type="entry name" value="ALPHA-D-RIBOSE 1-METHYLPHOSPHONATE 5-TRIPHOSPHATE DIPHOSPHATASE"/>
    <property type="match status" value="1"/>
</dbReference>
<sequence length="415" mass="45056">MRNQSVVVEHGKIVAIGSTVAIPAGAHIVDGHGVNFLSPGLADMHVHSDTTGDMKVYLANGVTSVLNMGEASNAFNAQLRPAINRGKIAGPHVYAGFLIDGSPQYGHFVVATPEQARAIVGLAKTNGYDFIKVYNNLSPASFEALMEEARSQHMAVIGHGVTRVGLERQLDAGQLMVAHSEEFFYTTFSHPDDQNPGGSGQMDSAPNLDEIPAAIAFVKRNHAFVTADLNTYATIARQWGKPAVLERYMHMPETRYLAPSRRLAWRDEGYSLRQGDLDGRVEFLKRFIKKMSDAKVSLIVGTDAPTIPGLVPGFSLHDDLQALEEAGLSRYQVLSAATRTAGEFIQRSVPDGEPFGTIKIGSRADLLLSEKNPLENLSTLRAPLGVMANGHWYAEPALHALLDQVASRYDSLFKP</sequence>
<dbReference type="Gene3D" id="3.30.110.90">
    <property type="entry name" value="Amidohydrolase"/>
    <property type="match status" value="1"/>
</dbReference>
<keyword evidence="2" id="KW-1185">Reference proteome</keyword>
<dbReference type="SUPFAM" id="SSF51556">
    <property type="entry name" value="Metallo-dependent hydrolases"/>
    <property type="match status" value="1"/>
</dbReference>
<dbReference type="InterPro" id="IPR051781">
    <property type="entry name" value="Metallo-dep_Hydrolase"/>
</dbReference>
<proteinExistence type="predicted"/>
<evidence type="ECO:0000313" key="2">
    <source>
        <dbReference type="Proteomes" id="UP000071778"/>
    </source>
</evidence>
<dbReference type="SUPFAM" id="SSF51338">
    <property type="entry name" value="Composite domain of metallo-dependent hydrolases"/>
    <property type="match status" value="1"/>
</dbReference>
<dbReference type="GO" id="GO:0016810">
    <property type="term" value="F:hydrolase activity, acting on carbon-nitrogen (but not peptide) bonds"/>
    <property type="evidence" value="ECO:0007669"/>
    <property type="project" value="InterPro"/>
</dbReference>
<dbReference type="InterPro" id="IPR032466">
    <property type="entry name" value="Metal_Hydrolase"/>
</dbReference>
<name>A0A127QQ09_9BURK</name>
<dbReference type="Proteomes" id="UP000071778">
    <property type="component" value="Chromosome"/>
</dbReference>
<dbReference type="Gene3D" id="2.30.40.10">
    <property type="entry name" value="Urease, subunit C, domain 1"/>
    <property type="match status" value="1"/>
</dbReference>
<dbReference type="AlphaFoldDB" id="A0A127QQ09"/>
<evidence type="ECO:0000313" key="1">
    <source>
        <dbReference type="EMBL" id="AMP12109.1"/>
    </source>
</evidence>
<dbReference type="PATRIC" id="fig|279058.18.peg.4385"/>
<dbReference type="Gene3D" id="3.40.50.10910">
    <property type="entry name" value="Amidohydrolase"/>
    <property type="match status" value="1"/>
</dbReference>
<organism evidence="1 2">
    <name type="scientific">Collimonas arenae</name>
    <dbReference type="NCBI Taxonomy" id="279058"/>
    <lineage>
        <taxon>Bacteria</taxon>
        <taxon>Pseudomonadati</taxon>
        <taxon>Pseudomonadota</taxon>
        <taxon>Betaproteobacteria</taxon>
        <taxon>Burkholderiales</taxon>
        <taxon>Oxalobacteraceae</taxon>
        <taxon>Collimonas</taxon>
    </lineage>
</organism>
<dbReference type="Gene3D" id="1.20.58.520">
    <property type="entry name" value="Amidohydrolase"/>
    <property type="match status" value="1"/>
</dbReference>
<reference evidence="1 2" key="1">
    <citation type="submission" date="2015-11" db="EMBL/GenBank/DDBJ databases">
        <title>Exploring the genomic traits of fungus-feeding bacterial genus Collimonas.</title>
        <authorList>
            <person name="Song C."/>
            <person name="Schmidt R."/>
            <person name="de Jager V."/>
            <person name="Krzyzanowska D."/>
            <person name="Jongedijk E."/>
            <person name="Cankar K."/>
            <person name="Beekwilder J."/>
            <person name="van Veen A."/>
            <person name="de Boer W."/>
            <person name="van Veen J.A."/>
            <person name="Garbeva P."/>
        </authorList>
    </citation>
    <scope>NUCLEOTIDE SEQUENCE [LARGE SCALE GENOMIC DNA]</scope>
    <source>
        <strain evidence="1 2">Ter282</strain>
    </source>
</reference>
<protein>
    <submittedName>
        <fullName evidence="1">Amidohydrolase family protein</fullName>
    </submittedName>
</protein>
<dbReference type="EMBL" id="CP013235">
    <property type="protein sequence ID" value="AMP12109.1"/>
    <property type="molecule type" value="Genomic_DNA"/>
</dbReference>
<gene>
    <name evidence="1" type="ORF">CAter282_4448</name>
</gene>
<dbReference type="InterPro" id="IPR011059">
    <property type="entry name" value="Metal-dep_hydrolase_composite"/>
</dbReference>
<dbReference type="PANTHER" id="PTHR43135:SF3">
    <property type="entry name" value="ALPHA-D-RIBOSE 1-METHYLPHOSPHONATE 5-TRIPHOSPHATE DIPHOSPHATASE"/>
    <property type="match status" value="1"/>
</dbReference>
<keyword evidence="1" id="KW-0378">Hydrolase</keyword>